<keyword evidence="2" id="KW-1185">Reference proteome</keyword>
<name>A0AAW0RIV7_9HYPO</name>
<reference evidence="1 2" key="1">
    <citation type="submission" date="2020-02" db="EMBL/GenBank/DDBJ databases">
        <title>Comparative genomics of the hypocrealean fungal genus Beauvera.</title>
        <authorList>
            <person name="Showalter D.N."/>
            <person name="Bushley K.E."/>
            <person name="Rehner S.A."/>
        </authorList>
    </citation>
    <scope>NUCLEOTIDE SEQUENCE [LARGE SCALE GENOMIC DNA]</scope>
    <source>
        <strain evidence="1 2">ARSEF4384</strain>
    </source>
</reference>
<dbReference type="EMBL" id="JAAHCF010000750">
    <property type="protein sequence ID" value="KAK8142119.1"/>
    <property type="molecule type" value="Genomic_DNA"/>
</dbReference>
<protein>
    <submittedName>
        <fullName evidence="1">Uncharacterized protein</fullName>
    </submittedName>
</protein>
<comment type="caution">
    <text evidence="1">The sequence shown here is derived from an EMBL/GenBank/DDBJ whole genome shotgun (WGS) entry which is preliminary data.</text>
</comment>
<evidence type="ECO:0000313" key="1">
    <source>
        <dbReference type="EMBL" id="KAK8142119.1"/>
    </source>
</evidence>
<accession>A0AAW0RIV7</accession>
<organism evidence="1 2">
    <name type="scientific">Beauveria asiatica</name>
    <dbReference type="NCBI Taxonomy" id="1069075"/>
    <lineage>
        <taxon>Eukaryota</taxon>
        <taxon>Fungi</taxon>
        <taxon>Dikarya</taxon>
        <taxon>Ascomycota</taxon>
        <taxon>Pezizomycotina</taxon>
        <taxon>Sordariomycetes</taxon>
        <taxon>Hypocreomycetidae</taxon>
        <taxon>Hypocreales</taxon>
        <taxon>Cordycipitaceae</taxon>
        <taxon>Beauveria</taxon>
    </lineage>
</organism>
<proteinExistence type="predicted"/>
<dbReference type="Proteomes" id="UP001397290">
    <property type="component" value="Unassembled WGS sequence"/>
</dbReference>
<evidence type="ECO:0000313" key="2">
    <source>
        <dbReference type="Proteomes" id="UP001397290"/>
    </source>
</evidence>
<sequence length="144" mass="15178">MAPTLDKAEFCGSYNFVRRRSKDGIHANVPEKMIAELTLSSRLCARVAASVMRAMGYSANSLRGGLVGLVTMLSTPQTCAKAGPEQQTSWLQLCEAQRAPAAAVEAPAANSSSELLKLQQAAVTVYNTGQLSSIGENISAKGCE</sequence>
<dbReference type="AlphaFoldDB" id="A0AAW0RIV7"/>
<gene>
    <name evidence="1" type="ORF">G3M48_009323</name>
</gene>